<keyword evidence="3" id="KW-1003">Cell membrane</keyword>
<proteinExistence type="predicted"/>
<evidence type="ECO:0000256" key="8">
    <source>
        <dbReference type="SAM" id="Phobius"/>
    </source>
</evidence>
<feature type="transmembrane region" description="Helical" evidence="8">
    <location>
        <begin position="268"/>
        <end position="297"/>
    </location>
</feature>
<evidence type="ECO:0000256" key="3">
    <source>
        <dbReference type="ARBA" id="ARBA00022475"/>
    </source>
</evidence>
<feature type="transmembrane region" description="Helical" evidence="8">
    <location>
        <begin position="378"/>
        <end position="401"/>
    </location>
</feature>
<dbReference type="Proteomes" id="UP001157353">
    <property type="component" value="Unassembled WGS sequence"/>
</dbReference>
<dbReference type="PIRSF" id="PIRSF006603">
    <property type="entry name" value="DinF"/>
    <property type="match status" value="1"/>
</dbReference>
<reference evidence="10" key="1">
    <citation type="journal article" date="2019" name="Int. J. Syst. Evol. Microbiol.">
        <title>The Global Catalogue of Microorganisms (GCM) 10K type strain sequencing project: providing services to taxonomists for standard genome sequencing and annotation.</title>
        <authorList>
            <consortium name="The Broad Institute Genomics Platform"/>
            <consortium name="The Broad Institute Genome Sequencing Center for Infectious Disease"/>
            <person name="Wu L."/>
            <person name="Ma J."/>
        </authorList>
    </citation>
    <scope>NUCLEOTIDE SEQUENCE [LARGE SCALE GENOMIC DNA]</scope>
    <source>
        <strain evidence="10">NBRC 103166</strain>
    </source>
</reference>
<evidence type="ECO:0000313" key="9">
    <source>
        <dbReference type="EMBL" id="GLS90854.1"/>
    </source>
</evidence>
<evidence type="ECO:0000256" key="6">
    <source>
        <dbReference type="ARBA" id="ARBA00023136"/>
    </source>
</evidence>
<evidence type="ECO:0000256" key="4">
    <source>
        <dbReference type="ARBA" id="ARBA00022692"/>
    </source>
</evidence>
<comment type="caution">
    <text evidence="9">The sequence shown here is derived from an EMBL/GenBank/DDBJ whole genome shotgun (WGS) entry which is preliminary data.</text>
</comment>
<dbReference type="PANTHER" id="PTHR43823:SF3">
    <property type="entry name" value="MULTIDRUG EXPORT PROTEIN MEPA"/>
    <property type="match status" value="1"/>
</dbReference>
<feature type="transmembrane region" description="Helical" evidence="8">
    <location>
        <begin position="193"/>
        <end position="214"/>
    </location>
</feature>
<dbReference type="EMBL" id="BSPQ01000005">
    <property type="protein sequence ID" value="GLS90854.1"/>
    <property type="molecule type" value="Genomic_DNA"/>
</dbReference>
<keyword evidence="5 8" id="KW-1133">Transmembrane helix</keyword>
<evidence type="ECO:0000256" key="1">
    <source>
        <dbReference type="ARBA" id="ARBA00004429"/>
    </source>
</evidence>
<keyword evidence="2" id="KW-0813">Transport</keyword>
<feature type="transmembrane region" description="Helical" evidence="8">
    <location>
        <begin position="350"/>
        <end position="371"/>
    </location>
</feature>
<dbReference type="InterPro" id="IPR002528">
    <property type="entry name" value="MATE_fam"/>
</dbReference>
<accession>A0ABQ6E095</accession>
<dbReference type="Pfam" id="PF01554">
    <property type="entry name" value="MatE"/>
    <property type="match status" value="2"/>
</dbReference>
<organism evidence="9 10">
    <name type="scientific">Psychromonas marina</name>
    <dbReference type="NCBI Taxonomy" id="88364"/>
    <lineage>
        <taxon>Bacteria</taxon>
        <taxon>Pseudomonadati</taxon>
        <taxon>Pseudomonadota</taxon>
        <taxon>Gammaproteobacteria</taxon>
        <taxon>Alteromonadales</taxon>
        <taxon>Psychromonadaceae</taxon>
        <taxon>Psychromonas</taxon>
    </lineage>
</organism>
<feature type="transmembrane region" description="Helical" evidence="8">
    <location>
        <begin position="318"/>
        <end position="338"/>
    </location>
</feature>
<keyword evidence="6 8" id="KW-0472">Membrane</keyword>
<feature type="transmembrane region" description="Helical" evidence="8">
    <location>
        <begin position="235"/>
        <end position="256"/>
    </location>
</feature>
<sequence length="495" mass="53142">MQKGKFVSGNIFRHIVVMSSTNAIGLTALFLVDLADLFFISLIGETELAAAVGYAGTIAFFTTSISIGLSISMSALVARAIGQQNREKARRLVINILVTGFIISSMFAALAWVFTPELVAMIGAKGETHAFAVSYLRILLPSLPILAIAMGAGAALRSVGDAKRAMYSTLAGGAVNAILDPIFIFGFNWGLHGAAIASVISRFAVAWVALYGIVHIHQLLGRFNYQAWIADQKEIFNVAFPAMITNVATPIGNAYVTMMIASFGDGYVAGWAIVGRLLPVAFGMIFAMSGAVGPIIGQNFGANLHDRVSITMKRATQFTACYVAAMALIIFLLQAQIIQVFSAQGDAAELISFYSTWLCITFIFNGILYIANAAFNNLGYPTTSTIMNIGKATIGTIPFVYFGGQWYGALGVVMGQAVGSILFGIIAWLWAQRILNRLQPTSSAIEAEDEQPMNSALPLTPFCSSRAYMCADSEESMIEEQSQQSNQKIDPAEKK</sequence>
<dbReference type="InterPro" id="IPR051327">
    <property type="entry name" value="MATE_MepA_subfamily"/>
</dbReference>
<feature type="transmembrane region" description="Helical" evidence="8">
    <location>
        <begin position="49"/>
        <end position="71"/>
    </location>
</feature>
<dbReference type="InterPro" id="IPR048279">
    <property type="entry name" value="MdtK-like"/>
</dbReference>
<feature type="transmembrane region" description="Helical" evidence="8">
    <location>
        <begin position="21"/>
        <end position="43"/>
    </location>
</feature>
<dbReference type="RefSeq" id="WP_284203968.1">
    <property type="nucleotide sequence ID" value="NZ_BSPQ01000005.1"/>
</dbReference>
<evidence type="ECO:0000256" key="7">
    <source>
        <dbReference type="SAM" id="MobiDB-lite"/>
    </source>
</evidence>
<gene>
    <name evidence="9" type="ORF">GCM10007916_19210</name>
</gene>
<evidence type="ECO:0000256" key="2">
    <source>
        <dbReference type="ARBA" id="ARBA00022448"/>
    </source>
</evidence>
<name>A0ABQ6E095_9GAMM</name>
<feature type="transmembrane region" description="Helical" evidence="8">
    <location>
        <begin position="134"/>
        <end position="155"/>
    </location>
</feature>
<keyword evidence="10" id="KW-1185">Reference proteome</keyword>
<comment type="subcellular location">
    <subcellularLocation>
        <location evidence="1">Cell inner membrane</location>
        <topology evidence="1">Multi-pass membrane protein</topology>
    </subcellularLocation>
</comment>
<feature type="region of interest" description="Disordered" evidence="7">
    <location>
        <begin position="474"/>
        <end position="495"/>
    </location>
</feature>
<evidence type="ECO:0000256" key="5">
    <source>
        <dbReference type="ARBA" id="ARBA00022989"/>
    </source>
</evidence>
<keyword evidence="4 8" id="KW-0812">Transmembrane</keyword>
<dbReference type="NCBIfam" id="TIGR00797">
    <property type="entry name" value="matE"/>
    <property type="match status" value="1"/>
</dbReference>
<evidence type="ECO:0000313" key="10">
    <source>
        <dbReference type="Proteomes" id="UP001157353"/>
    </source>
</evidence>
<feature type="transmembrane region" description="Helical" evidence="8">
    <location>
        <begin position="407"/>
        <end position="431"/>
    </location>
</feature>
<dbReference type="PANTHER" id="PTHR43823">
    <property type="entry name" value="SPORULATION PROTEIN YKVU"/>
    <property type="match status" value="1"/>
</dbReference>
<feature type="transmembrane region" description="Helical" evidence="8">
    <location>
        <begin position="92"/>
        <end position="114"/>
    </location>
</feature>
<feature type="transmembrane region" description="Helical" evidence="8">
    <location>
        <begin position="167"/>
        <end position="187"/>
    </location>
</feature>
<protein>
    <submittedName>
        <fullName evidence="9">MATE family efflux transporter</fullName>
    </submittedName>
</protein>